<accession>A0A7I9VDC2</accession>
<sequence length="356" mass="35568">MTVTVASSGAPLRRHVLRAGPISVIARPRALIVGSALAVAVVAIGFALLYIGTLPADVVTKALFGGGGRLPRKAIVDGQLPIVLMAAFAGGGLAVAGANMQTVARNPLATPDMLGITAGASTAAVLAIAFADSWGAWLADIGVPAAAALGAGATAVIMYLLAWKGGLETTRLVLVGVALTWFLTSLTAYLLTRGQIWQVETAQRWLVGSVTGASWDTLTPVLIVVPLGIAASLALRSRLAAISMGEDLARSFGARPGGTLIAAMTIGVIVAAVCVSGVGPIAFVALLAPQIAVRLTGATVPGPLTSGLCGALLVLVAELACRTLLPSSIPVGVVTAGVGGPVLIAALLHAKTKGRL</sequence>
<name>A0A7I9VDC2_9ACTN</name>
<evidence type="ECO:0000256" key="3">
    <source>
        <dbReference type="ARBA" id="ARBA00022448"/>
    </source>
</evidence>
<dbReference type="GO" id="GO:0022857">
    <property type="term" value="F:transmembrane transporter activity"/>
    <property type="evidence" value="ECO:0007669"/>
    <property type="project" value="InterPro"/>
</dbReference>
<dbReference type="PANTHER" id="PTHR30472">
    <property type="entry name" value="FERRIC ENTEROBACTIN TRANSPORT SYSTEM PERMEASE PROTEIN"/>
    <property type="match status" value="1"/>
</dbReference>
<keyword evidence="6 8" id="KW-1133">Transmembrane helix</keyword>
<proteinExistence type="inferred from homology"/>
<gene>
    <name evidence="9" type="ORF">nbrc107696_36480</name>
</gene>
<dbReference type="AlphaFoldDB" id="A0A7I9VDC2"/>
<dbReference type="InterPro" id="IPR000522">
    <property type="entry name" value="ABC_transptr_permease_BtuC"/>
</dbReference>
<comment type="subcellular location">
    <subcellularLocation>
        <location evidence="1">Cell membrane</location>
        <topology evidence="1">Multi-pass membrane protein</topology>
    </subcellularLocation>
</comment>
<dbReference type="Pfam" id="PF01032">
    <property type="entry name" value="FecCD"/>
    <property type="match status" value="1"/>
</dbReference>
<dbReference type="GO" id="GO:0033214">
    <property type="term" value="P:siderophore-iron import into cell"/>
    <property type="evidence" value="ECO:0007669"/>
    <property type="project" value="TreeGrafter"/>
</dbReference>
<dbReference type="Proteomes" id="UP000444960">
    <property type="component" value="Unassembled WGS sequence"/>
</dbReference>
<dbReference type="Gene3D" id="1.10.3470.10">
    <property type="entry name" value="ABC transporter involved in vitamin B12 uptake, BtuC"/>
    <property type="match status" value="1"/>
</dbReference>
<comment type="similarity">
    <text evidence="2">Belongs to the binding-protein-dependent transport system permease family. FecCD subfamily.</text>
</comment>
<dbReference type="PANTHER" id="PTHR30472:SF24">
    <property type="entry name" value="FERRIC ENTEROBACTIN TRANSPORT SYSTEM PERMEASE PROTEIN FEPG"/>
    <property type="match status" value="1"/>
</dbReference>
<evidence type="ECO:0000256" key="8">
    <source>
        <dbReference type="SAM" id="Phobius"/>
    </source>
</evidence>
<dbReference type="GO" id="GO:0005886">
    <property type="term" value="C:plasma membrane"/>
    <property type="evidence" value="ECO:0007669"/>
    <property type="project" value="UniProtKB-SubCell"/>
</dbReference>
<feature type="transmembrane region" description="Helical" evidence="8">
    <location>
        <begin position="300"/>
        <end position="317"/>
    </location>
</feature>
<evidence type="ECO:0000256" key="4">
    <source>
        <dbReference type="ARBA" id="ARBA00022475"/>
    </source>
</evidence>
<evidence type="ECO:0000256" key="2">
    <source>
        <dbReference type="ARBA" id="ARBA00007935"/>
    </source>
</evidence>
<reference evidence="10" key="1">
    <citation type="submission" date="2019-06" db="EMBL/GenBank/DDBJ databases">
        <title>Gordonia isolated from sludge of a wastewater treatment plant.</title>
        <authorList>
            <person name="Tamura T."/>
            <person name="Aoyama K."/>
            <person name="Kang Y."/>
            <person name="Saito S."/>
            <person name="Akiyama N."/>
            <person name="Yazawa K."/>
            <person name="Gonoi T."/>
            <person name="Mikami Y."/>
        </authorList>
    </citation>
    <scope>NUCLEOTIDE SEQUENCE [LARGE SCALE GENOMIC DNA]</scope>
    <source>
        <strain evidence="10">NBRC 107696</strain>
    </source>
</reference>
<evidence type="ECO:0000256" key="1">
    <source>
        <dbReference type="ARBA" id="ARBA00004651"/>
    </source>
</evidence>
<keyword evidence="4" id="KW-1003">Cell membrane</keyword>
<feature type="transmembrane region" description="Helical" evidence="8">
    <location>
        <begin position="137"/>
        <end position="160"/>
    </location>
</feature>
<feature type="transmembrane region" description="Helical" evidence="8">
    <location>
        <begin position="30"/>
        <end position="51"/>
    </location>
</feature>
<evidence type="ECO:0000256" key="6">
    <source>
        <dbReference type="ARBA" id="ARBA00022989"/>
    </source>
</evidence>
<dbReference type="InterPro" id="IPR037294">
    <property type="entry name" value="ABC_BtuC-like"/>
</dbReference>
<keyword evidence="3" id="KW-0813">Transport</keyword>
<feature type="transmembrane region" description="Helical" evidence="8">
    <location>
        <begin position="260"/>
        <end position="288"/>
    </location>
</feature>
<evidence type="ECO:0000313" key="10">
    <source>
        <dbReference type="Proteomes" id="UP000444960"/>
    </source>
</evidence>
<organism evidence="9 10">
    <name type="scientific">Gordonia spumicola</name>
    <dbReference type="NCBI Taxonomy" id="589161"/>
    <lineage>
        <taxon>Bacteria</taxon>
        <taxon>Bacillati</taxon>
        <taxon>Actinomycetota</taxon>
        <taxon>Actinomycetes</taxon>
        <taxon>Mycobacteriales</taxon>
        <taxon>Gordoniaceae</taxon>
        <taxon>Gordonia</taxon>
    </lineage>
</organism>
<feature type="transmembrane region" description="Helical" evidence="8">
    <location>
        <begin position="329"/>
        <end position="350"/>
    </location>
</feature>
<keyword evidence="7 8" id="KW-0472">Membrane</keyword>
<dbReference type="SUPFAM" id="SSF81345">
    <property type="entry name" value="ABC transporter involved in vitamin B12 uptake, BtuC"/>
    <property type="match status" value="1"/>
</dbReference>
<keyword evidence="5 8" id="KW-0812">Transmembrane</keyword>
<comment type="caution">
    <text evidence="9">The sequence shown here is derived from an EMBL/GenBank/DDBJ whole genome shotgun (WGS) entry which is preliminary data.</text>
</comment>
<feature type="transmembrane region" description="Helical" evidence="8">
    <location>
        <begin position="172"/>
        <end position="192"/>
    </location>
</feature>
<feature type="transmembrane region" description="Helical" evidence="8">
    <location>
        <begin position="212"/>
        <end position="235"/>
    </location>
</feature>
<feature type="transmembrane region" description="Helical" evidence="8">
    <location>
        <begin position="80"/>
        <end position="100"/>
    </location>
</feature>
<evidence type="ECO:0000313" key="9">
    <source>
        <dbReference type="EMBL" id="GEE03202.1"/>
    </source>
</evidence>
<evidence type="ECO:0000256" key="5">
    <source>
        <dbReference type="ARBA" id="ARBA00022692"/>
    </source>
</evidence>
<evidence type="ECO:0000256" key="7">
    <source>
        <dbReference type="ARBA" id="ARBA00023136"/>
    </source>
</evidence>
<dbReference type="RefSeq" id="WP_161896745.1">
    <property type="nucleotide sequence ID" value="NZ_BJOV01000005.1"/>
</dbReference>
<feature type="transmembrane region" description="Helical" evidence="8">
    <location>
        <begin position="112"/>
        <end position="131"/>
    </location>
</feature>
<keyword evidence="10" id="KW-1185">Reference proteome</keyword>
<dbReference type="EMBL" id="BJOV01000005">
    <property type="protein sequence ID" value="GEE03202.1"/>
    <property type="molecule type" value="Genomic_DNA"/>
</dbReference>
<protein>
    <submittedName>
        <fullName evidence="9">Iron ABC transporter</fullName>
    </submittedName>
</protein>
<dbReference type="OrthoDB" id="4455417at2"/>